<gene>
    <name evidence="3" type="ORF">Csa_6G042390</name>
</gene>
<reference evidence="3 4" key="3">
    <citation type="journal article" date="2010" name="BMC Genomics">
        <title>Transcriptome sequencing and comparative analysis of cucumber flowers with different sex types.</title>
        <authorList>
            <person name="Guo S."/>
            <person name="Zheng Y."/>
            <person name="Joung J.G."/>
            <person name="Liu S."/>
            <person name="Zhang Z."/>
            <person name="Crasta O.R."/>
            <person name="Sobral B.W."/>
            <person name="Xu Y."/>
            <person name="Huang S."/>
            <person name="Fei Z."/>
        </authorList>
    </citation>
    <scope>NUCLEOTIDE SEQUENCE [LARGE SCALE GENOMIC DNA]</scope>
    <source>
        <strain evidence="4">cv. 9930</strain>
    </source>
</reference>
<dbReference type="Gene3D" id="3.10.110.10">
    <property type="entry name" value="Ubiquitin Conjugating Enzyme"/>
    <property type="match status" value="1"/>
</dbReference>
<dbReference type="STRING" id="3659.A0A0A0K8G5"/>
<feature type="compositionally biased region" description="Low complexity" evidence="1">
    <location>
        <begin position="267"/>
        <end position="277"/>
    </location>
</feature>
<accession>A0A0A0K8G5</accession>
<dbReference type="SUPFAM" id="SSF54495">
    <property type="entry name" value="UBC-like"/>
    <property type="match status" value="1"/>
</dbReference>
<dbReference type="Proteomes" id="UP000029981">
    <property type="component" value="Chromosome 6"/>
</dbReference>
<dbReference type="GO" id="GO:0009893">
    <property type="term" value="P:positive regulation of metabolic process"/>
    <property type="evidence" value="ECO:0007669"/>
    <property type="project" value="UniProtKB-ARBA"/>
</dbReference>
<dbReference type="InterPro" id="IPR006575">
    <property type="entry name" value="RWD_dom"/>
</dbReference>
<dbReference type="OMA" id="HEQANYN"/>
<evidence type="ECO:0000259" key="2">
    <source>
        <dbReference type="PROSITE" id="PS50908"/>
    </source>
</evidence>
<feature type="compositionally biased region" description="Basic residues" evidence="1">
    <location>
        <begin position="1"/>
        <end position="11"/>
    </location>
</feature>
<name>A0A0A0K8G5_CUCSA</name>
<reference evidence="3 4" key="2">
    <citation type="journal article" date="2009" name="PLoS ONE">
        <title>An integrated genetic and cytogenetic map of the cucumber genome.</title>
        <authorList>
            <person name="Ren Y."/>
            <person name="Zhang Z."/>
            <person name="Liu J."/>
            <person name="Staub J.E."/>
            <person name="Han Y."/>
            <person name="Cheng Z."/>
            <person name="Li X."/>
            <person name="Lu J."/>
            <person name="Miao H."/>
            <person name="Kang H."/>
            <person name="Xie B."/>
            <person name="Gu X."/>
            <person name="Wang X."/>
            <person name="Du Y."/>
            <person name="Jin W."/>
            <person name="Huang S."/>
        </authorList>
    </citation>
    <scope>NUCLEOTIDE SEQUENCE [LARGE SCALE GENOMIC DNA]</scope>
    <source>
        <strain evidence="4">cv. 9930</strain>
    </source>
</reference>
<dbReference type="AlphaFoldDB" id="A0A0A0K8G5"/>
<feature type="region of interest" description="Disordered" evidence="1">
    <location>
        <begin position="1"/>
        <end position="34"/>
    </location>
</feature>
<evidence type="ECO:0000313" key="4">
    <source>
        <dbReference type="Proteomes" id="UP000029981"/>
    </source>
</evidence>
<dbReference type="FunFam" id="3.10.110.10:FF:000050">
    <property type="entry name" value="eIF-2-alpha kinase GCN2"/>
    <property type="match status" value="1"/>
</dbReference>
<dbReference type="SMART" id="SM00591">
    <property type="entry name" value="RWD"/>
    <property type="match status" value="1"/>
</dbReference>
<dbReference type="InterPro" id="IPR040213">
    <property type="entry name" value="GIR2-like"/>
</dbReference>
<dbReference type="PANTHER" id="PTHR12292">
    <property type="entry name" value="RWD DOMAIN-CONTAINING PROTEIN"/>
    <property type="match status" value="1"/>
</dbReference>
<dbReference type="PROSITE" id="PS50908">
    <property type="entry name" value="RWD"/>
    <property type="match status" value="1"/>
</dbReference>
<dbReference type="InterPro" id="IPR016135">
    <property type="entry name" value="UBQ-conjugating_enzyme/RWD"/>
</dbReference>
<dbReference type="Pfam" id="PF05773">
    <property type="entry name" value="RWD"/>
    <property type="match status" value="1"/>
</dbReference>
<organism evidence="3 4">
    <name type="scientific">Cucumis sativus</name>
    <name type="common">Cucumber</name>
    <dbReference type="NCBI Taxonomy" id="3659"/>
    <lineage>
        <taxon>Eukaryota</taxon>
        <taxon>Viridiplantae</taxon>
        <taxon>Streptophyta</taxon>
        <taxon>Embryophyta</taxon>
        <taxon>Tracheophyta</taxon>
        <taxon>Spermatophyta</taxon>
        <taxon>Magnoliopsida</taxon>
        <taxon>eudicotyledons</taxon>
        <taxon>Gunneridae</taxon>
        <taxon>Pentapetalae</taxon>
        <taxon>rosids</taxon>
        <taxon>fabids</taxon>
        <taxon>Cucurbitales</taxon>
        <taxon>Cucurbitaceae</taxon>
        <taxon>Benincaseae</taxon>
        <taxon>Cucumis</taxon>
    </lineage>
</organism>
<dbReference type="GO" id="GO:0033554">
    <property type="term" value="P:cellular response to stress"/>
    <property type="evidence" value="ECO:0007669"/>
    <property type="project" value="UniProtKB-ARBA"/>
</dbReference>
<reference evidence="3 4" key="4">
    <citation type="journal article" date="2011" name="BMC Genomics">
        <title>RNA-Seq improves annotation of protein-coding genes in the cucumber genome.</title>
        <authorList>
            <person name="Li Z."/>
            <person name="Zhang Z."/>
            <person name="Yan P."/>
            <person name="Huang S."/>
            <person name="Fei Z."/>
            <person name="Lin K."/>
        </authorList>
    </citation>
    <scope>NUCLEOTIDE SEQUENCE [LARGE SCALE GENOMIC DNA]</scope>
    <source>
        <strain evidence="4">cv. 9930</strain>
    </source>
</reference>
<protein>
    <recommendedName>
        <fullName evidence="2">RWD domain-containing protein</fullName>
    </recommendedName>
</protein>
<reference evidence="3 4" key="1">
    <citation type="journal article" date="2009" name="Nat. Genet.">
        <title>The genome of the cucumber, Cucumis sativus L.</title>
        <authorList>
            <person name="Huang S."/>
            <person name="Li R."/>
            <person name="Zhang Z."/>
            <person name="Li L."/>
            <person name="Gu X."/>
            <person name="Fan W."/>
            <person name="Lucas W.J."/>
            <person name="Wang X."/>
            <person name="Xie B."/>
            <person name="Ni P."/>
            <person name="Ren Y."/>
            <person name="Zhu H."/>
            <person name="Li J."/>
            <person name="Lin K."/>
            <person name="Jin W."/>
            <person name="Fei Z."/>
            <person name="Li G."/>
            <person name="Staub J."/>
            <person name="Kilian A."/>
            <person name="van der Vossen E.A."/>
            <person name="Wu Y."/>
            <person name="Guo J."/>
            <person name="He J."/>
            <person name="Jia Z."/>
            <person name="Ren Y."/>
            <person name="Tian G."/>
            <person name="Lu Y."/>
            <person name="Ruan J."/>
            <person name="Qian W."/>
            <person name="Wang M."/>
            <person name="Huang Q."/>
            <person name="Li B."/>
            <person name="Xuan Z."/>
            <person name="Cao J."/>
            <person name="Asan"/>
            <person name="Wu Z."/>
            <person name="Zhang J."/>
            <person name="Cai Q."/>
            <person name="Bai Y."/>
            <person name="Zhao B."/>
            <person name="Han Y."/>
            <person name="Li Y."/>
            <person name="Li X."/>
            <person name="Wang S."/>
            <person name="Shi Q."/>
            <person name="Liu S."/>
            <person name="Cho W.K."/>
            <person name="Kim J.Y."/>
            <person name="Xu Y."/>
            <person name="Heller-Uszynska K."/>
            <person name="Miao H."/>
            <person name="Cheng Z."/>
            <person name="Zhang S."/>
            <person name="Wu J."/>
            <person name="Yang Y."/>
            <person name="Kang H."/>
            <person name="Li M."/>
            <person name="Liang H."/>
            <person name="Ren X."/>
            <person name="Shi Z."/>
            <person name="Wen M."/>
            <person name="Jian M."/>
            <person name="Yang H."/>
            <person name="Zhang G."/>
            <person name="Yang Z."/>
            <person name="Chen R."/>
            <person name="Liu S."/>
            <person name="Li J."/>
            <person name="Ma L."/>
            <person name="Liu H."/>
            <person name="Zhou Y."/>
            <person name="Zhao J."/>
            <person name="Fang X."/>
            <person name="Li G."/>
            <person name="Fang L."/>
            <person name="Li Y."/>
            <person name="Liu D."/>
            <person name="Zheng H."/>
            <person name="Zhang Y."/>
            <person name="Qin N."/>
            <person name="Li Z."/>
            <person name="Yang G."/>
            <person name="Yang S."/>
            <person name="Bolund L."/>
            <person name="Kristiansen K."/>
            <person name="Zheng H."/>
            <person name="Li S."/>
            <person name="Zhang X."/>
            <person name="Yang H."/>
            <person name="Wang J."/>
            <person name="Sun R."/>
            <person name="Zhang B."/>
            <person name="Jiang S."/>
            <person name="Wang J."/>
            <person name="Du Y."/>
            <person name="Li S."/>
        </authorList>
    </citation>
    <scope>NUCLEOTIDE SEQUENCE [LARGE SCALE GENOMIC DNA]</scope>
    <source>
        <strain evidence="4">cv. 9930</strain>
    </source>
</reference>
<dbReference type="GO" id="GO:0010468">
    <property type="term" value="P:regulation of gene expression"/>
    <property type="evidence" value="ECO:0007669"/>
    <property type="project" value="UniProtKB-ARBA"/>
</dbReference>
<evidence type="ECO:0000256" key="1">
    <source>
        <dbReference type="SAM" id="MobiDB-lite"/>
    </source>
</evidence>
<dbReference type="Gramene" id="KGN46005">
    <property type="protein sequence ID" value="KGN46005"/>
    <property type="gene ID" value="Csa_6G042390"/>
</dbReference>
<sequence length="302" mass="33361">MGQSSKKKRRGGGRDGKRSKGRTPLTDYSFSGEESDLITEEMTALCAIFQEDCKVVTGPSPQVTIKLKPYSNDMGFEDRDVSALFSVKYLPGYPYKCPKLLITPERGLAKGDTEKLLSLLHEQANYNARDGRIMIFNLAEAAQEFLSEIVTIGESNESAVRSHTASTSQLLPEKTTSNEKKGPYVYGYIDLFSGSGELWSWSFDMDEKLNSLAQPLVADSLKLGAVQEKKLDKVQNLLARQNSKRGELLSPSSNLGTLEEETEGDSQSKSSSNSRRSLIVQRNEDGNEGEMQVSTIGHGYYT</sequence>
<dbReference type="GO" id="GO:0002181">
    <property type="term" value="P:cytoplasmic translation"/>
    <property type="evidence" value="ECO:0000318"/>
    <property type="project" value="GO_Central"/>
</dbReference>
<proteinExistence type="predicted"/>
<dbReference type="EMBL" id="CM002927">
    <property type="protein sequence ID" value="KGN46005.1"/>
    <property type="molecule type" value="Genomic_DNA"/>
</dbReference>
<feature type="region of interest" description="Disordered" evidence="1">
    <location>
        <begin position="242"/>
        <end position="302"/>
    </location>
</feature>
<feature type="domain" description="RWD" evidence="2">
    <location>
        <begin position="40"/>
        <end position="149"/>
    </location>
</feature>
<evidence type="ECO:0000313" key="3">
    <source>
        <dbReference type="EMBL" id="KGN46005.1"/>
    </source>
</evidence>
<dbReference type="GO" id="GO:0051246">
    <property type="term" value="P:regulation of protein metabolic process"/>
    <property type="evidence" value="ECO:0007669"/>
    <property type="project" value="UniProtKB-ARBA"/>
</dbReference>
<dbReference type="CDD" id="cd23818">
    <property type="entry name" value="RWD_RNF25"/>
    <property type="match status" value="1"/>
</dbReference>
<keyword evidence="4" id="KW-1185">Reference proteome</keyword>